<name>A0A9J5YFS7_SOLCO</name>
<dbReference type="Proteomes" id="UP000824120">
    <property type="component" value="Chromosome 6"/>
</dbReference>
<dbReference type="OrthoDB" id="1301749at2759"/>
<dbReference type="AlphaFoldDB" id="A0A9J5YFS7"/>
<dbReference type="EMBL" id="JACXVP010000006">
    <property type="protein sequence ID" value="KAG5598679.1"/>
    <property type="molecule type" value="Genomic_DNA"/>
</dbReference>
<proteinExistence type="predicted"/>
<evidence type="ECO:0000313" key="2">
    <source>
        <dbReference type="Proteomes" id="UP000824120"/>
    </source>
</evidence>
<keyword evidence="2" id="KW-1185">Reference proteome</keyword>
<comment type="caution">
    <text evidence="1">The sequence shown here is derived from an EMBL/GenBank/DDBJ whole genome shotgun (WGS) entry which is preliminary data.</text>
</comment>
<reference evidence="1 2" key="1">
    <citation type="submission" date="2020-09" db="EMBL/GenBank/DDBJ databases">
        <title>De no assembly of potato wild relative species, Solanum commersonii.</title>
        <authorList>
            <person name="Cho K."/>
        </authorList>
    </citation>
    <scope>NUCLEOTIDE SEQUENCE [LARGE SCALE GENOMIC DNA]</scope>
    <source>
        <strain evidence="1">LZ3.2</strain>
        <tissue evidence="1">Leaf</tissue>
    </source>
</reference>
<sequence length="123" mass="14538">MEQEYLWKYLSKIATIEDTIKVKEVQYEADPSLDNRELLMKAQVELTKYLHLEEEYWKQKYGIRWFKDGVETLNSKISKEQNTFLEALPTEEEVRKIVFALNRDSCCGPDVSLELSIRTARIS</sequence>
<gene>
    <name evidence="1" type="ORF">H5410_030049</name>
</gene>
<evidence type="ECO:0000313" key="1">
    <source>
        <dbReference type="EMBL" id="KAG5598679.1"/>
    </source>
</evidence>
<protein>
    <submittedName>
        <fullName evidence="1">Uncharacterized protein</fullName>
    </submittedName>
</protein>
<organism evidence="1 2">
    <name type="scientific">Solanum commersonii</name>
    <name type="common">Commerson's wild potato</name>
    <name type="synonym">Commerson's nightshade</name>
    <dbReference type="NCBI Taxonomy" id="4109"/>
    <lineage>
        <taxon>Eukaryota</taxon>
        <taxon>Viridiplantae</taxon>
        <taxon>Streptophyta</taxon>
        <taxon>Embryophyta</taxon>
        <taxon>Tracheophyta</taxon>
        <taxon>Spermatophyta</taxon>
        <taxon>Magnoliopsida</taxon>
        <taxon>eudicotyledons</taxon>
        <taxon>Gunneridae</taxon>
        <taxon>Pentapetalae</taxon>
        <taxon>asterids</taxon>
        <taxon>lamiids</taxon>
        <taxon>Solanales</taxon>
        <taxon>Solanaceae</taxon>
        <taxon>Solanoideae</taxon>
        <taxon>Solaneae</taxon>
        <taxon>Solanum</taxon>
    </lineage>
</organism>
<accession>A0A9J5YFS7</accession>